<dbReference type="EMBL" id="JRKJ01000003">
    <property type="protein sequence ID" value="KGQ20203.1"/>
    <property type="molecule type" value="Genomic_DNA"/>
</dbReference>
<evidence type="ECO:0000313" key="3">
    <source>
        <dbReference type="EMBL" id="KGQ20203.1"/>
    </source>
</evidence>
<feature type="region of interest" description="Disordered" evidence="1">
    <location>
        <begin position="20"/>
        <end position="40"/>
    </location>
</feature>
<feature type="chain" id="PRO_5002007289" description="Peptidase inhibitor I78 family protein" evidence="2">
    <location>
        <begin position="24"/>
        <end position="111"/>
    </location>
</feature>
<gene>
    <name evidence="3" type="ORF">LF41_2157</name>
</gene>
<dbReference type="eggNOG" id="ENOG50339MI">
    <property type="taxonomic scope" value="Bacteria"/>
</dbReference>
<reference evidence="3 4" key="1">
    <citation type="submission" date="2014-09" db="EMBL/GenBank/DDBJ databases">
        <title>Genome sequences of Lysobacter dokdonensis DS-58.</title>
        <authorList>
            <person name="Kim J.F."/>
            <person name="Kwak M.-J."/>
        </authorList>
    </citation>
    <scope>NUCLEOTIDE SEQUENCE [LARGE SCALE GENOMIC DNA]</scope>
    <source>
        <strain evidence="3 4">DS-58</strain>
    </source>
</reference>
<dbReference type="STRING" id="1300345.LF41_2157"/>
<evidence type="ECO:0000256" key="1">
    <source>
        <dbReference type="SAM" id="MobiDB-lite"/>
    </source>
</evidence>
<dbReference type="Gene3D" id="3.30.10.10">
    <property type="entry name" value="Trypsin Inhibitor V, subunit A"/>
    <property type="match status" value="1"/>
</dbReference>
<name>A0A0A2WK92_9GAMM</name>
<proteinExistence type="predicted"/>
<sequence>MKMRLFLSISAALALAACSSSPANDSSDATTPAAAATTTPPMLAESCKADAAQQFVGKTATPEIVEQARVATGAKTARVLTPGMMVTMEYRGDRLNVRVGTDNVIGSVDCG</sequence>
<dbReference type="PATRIC" id="fig|1300345.3.peg.738"/>
<keyword evidence="4" id="KW-1185">Reference proteome</keyword>
<dbReference type="InterPro" id="IPR021719">
    <property type="entry name" value="Prot_inh_I78"/>
</dbReference>
<protein>
    <recommendedName>
        <fullName evidence="5">Peptidase inhibitor I78 family protein</fullName>
    </recommendedName>
</protein>
<accession>A0A0A2WK92</accession>
<evidence type="ECO:0000256" key="2">
    <source>
        <dbReference type="SAM" id="SignalP"/>
    </source>
</evidence>
<keyword evidence="2" id="KW-0732">Signal</keyword>
<dbReference type="Pfam" id="PF11720">
    <property type="entry name" value="Inhibitor_I78"/>
    <property type="match status" value="1"/>
</dbReference>
<comment type="caution">
    <text evidence="3">The sequence shown here is derived from an EMBL/GenBank/DDBJ whole genome shotgun (WGS) entry which is preliminary data.</text>
</comment>
<dbReference type="PANTHER" id="PTHR39600:SF1">
    <property type="entry name" value="PEPTIDASE INHIBITOR I78 FAMILY PROTEIN"/>
    <property type="match status" value="1"/>
</dbReference>
<dbReference type="PROSITE" id="PS51257">
    <property type="entry name" value="PROKAR_LIPOPROTEIN"/>
    <property type="match status" value="1"/>
</dbReference>
<evidence type="ECO:0008006" key="5">
    <source>
        <dbReference type="Google" id="ProtNLM"/>
    </source>
</evidence>
<feature type="signal peptide" evidence="2">
    <location>
        <begin position="1"/>
        <end position="23"/>
    </location>
</feature>
<dbReference type="Proteomes" id="UP000030518">
    <property type="component" value="Unassembled WGS sequence"/>
</dbReference>
<dbReference type="AlphaFoldDB" id="A0A0A2WK92"/>
<dbReference type="PANTHER" id="PTHR39600">
    <property type="entry name" value="PEPTIDASE INHIBITOR I78 FAMILY PROTEIN"/>
    <property type="match status" value="1"/>
</dbReference>
<evidence type="ECO:0000313" key="4">
    <source>
        <dbReference type="Proteomes" id="UP000030518"/>
    </source>
</evidence>
<organism evidence="3 4">
    <name type="scientific">Lysobacter dokdonensis DS-58</name>
    <dbReference type="NCBI Taxonomy" id="1300345"/>
    <lineage>
        <taxon>Bacteria</taxon>
        <taxon>Pseudomonadati</taxon>
        <taxon>Pseudomonadota</taxon>
        <taxon>Gammaproteobacteria</taxon>
        <taxon>Lysobacterales</taxon>
        <taxon>Lysobacteraceae</taxon>
        <taxon>Noviluteimonas</taxon>
    </lineage>
</organism>